<reference evidence="2" key="1">
    <citation type="journal article" date="2014" name="Int. J. Syst. Evol. Microbiol.">
        <title>Complete genome sequence of Corynebacterium casei LMG S-19264T (=DSM 44701T), isolated from a smear-ripened cheese.</title>
        <authorList>
            <consortium name="US DOE Joint Genome Institute (JGI-PGF)"/>
            <person name="Walter F."/>
            <person name="Albersmeier A."/>
            <person name="Kalinowski J."/>
            <person name="Ruckert C."/>
        </authorList>
    </citation>
    <scope>NUCLEOTIDE SEQUENCE</scope>
    <source>
        <strain evidence="2">JCM 5069</strain>
    </source>
</reference>
<dbReference type="InterPro" id="IPR006748">
    <property type="entry name" value="NH2Glyco/OHUrea_AB-resist_kin"/>
</dbReference>
<sequence>MMEIPEGLVTAQTTYNGALGRAFVAVLPERAAVFLRRWRLTRDGPAMSGTCALVLPVRRADGTPAALKLQHLDEETEGEPVALRAWGGLGAVRLLEHDAETGTMLLERLDSARHLTSVADSRDAVLVIAGLLARLTAVRAPGGLRDLGTIARDTAARAPVVRRIADPRARRVLEDCAAALEGLIAAADATGEAEAQAAEVGAAQAEAQAERAAVARPGGQPSAGAGGPSAGSGGPFAGAGGHAAAGASGASGETGGSGERRGSGGFGDRLLHWDLHFGNVLAGGREPWLAIDPKPLAGDPCFELFPALHNRFEASEVVWRFDAMTDVLGLDRARARNWTLVRVLQFCLWDVGQGRPPGARQLEVARRLLGR</sequence>
<proteinExistence type="predicted"/>
<dbReference type="EMBL" id="BNCD01000020">
    <property type="protein sequence ID" value="GHH85917.1"/>
    <property type="molecule type" value="Genomic_DNA"/>
</dbReference>
<dbReference type="Proteomes" id="UP000603708">
    <property type="component" value="Unassembled WGS sequence"/>
</dbReference>
<dbReference type="SUPFAM" id="SSF56112">
    <property type="entry name" value="Protein kinase-like (PK-like)"/>
    <property type="match status" value="2"/>
</dbReference>
<organism evidence="2 3">
    <name type="scientific">Streptomyces sulfonofaciens</name>
    <dbReference type="NCBI Taxonomy" id="68272"/>
    <lineage>
        <taxon>Bacteria</taxon>
        <taxon>Bacillati</taxon>
        <taxon>Actinomycetota</taxon>
        <taxon>Actinomycetes</taxon>
        <taxon>Kitasatosporales</taxon>
        <taxon>Streptomycetaceae</taxon>
        <taxon>Streptomyces</taxon>
    </lineage>
</organism>
<reference evidence="2" key="2">
    <citation type="submission" date="2020-09" db="EMBL/GenBank/DDBJ databases">
        <authorList>
            <person name="Sun Q."/>
            <person name="Ohkuma M."/>
        </authorList>
    </citation>
    <scope>NUCLEOTIDE SEQUENCE</scope>
    <source>
        <strain evidence="2">JCM 5069</strain>
    </source>
</reference>
<dbReference type="GO" id="GO:0019748">
    <property type="term" value="P:secondary metabolic process"/>
    <property type="evidence" value="ECO:0007669"/>
    <property type="project" value="InterPro"/>
</dbReference>
<accession>A0A919L6N3</accession>
<evidence type="ECO:0000313" key="2">
    <source>
        <dbReference type="EMBL" id="GHH85917.1"/>
    </source>
</evidence>
<gene>
    <name evidence="2" type="ORF">GCM10018793_55730</name>
</gene>
<protein>
    <recommendedName>
        <fullName evidence="4">Hydroxyurea phosphotransferase</fullName>
    </recommendedName>
</protein>
<comment type="caution">
    <text evidence="2">The sequence shown here is derived from an EMBL/GenBank/DDBJ whole genome shotgun (WGS) entry which is preliminary data.</text>
</comment>
<name>A0A919L6N3_9ACTN</name>
<keyword evidence="3" id="KW-1185">Reference proteome</keyword>
<feature type="compositionally biased region" description="Low complexity" evidence="1">
    <location>
        <begin position="208"/>
        <end position="223"/>
    </location>
</feature>
<dbReference type="AlphaFoldDB" id="A0A919L6N3"/>
<evidence type="ECO:0000313" key="3">
    <source>
        <dbReference type="Proteomes" id="UP000603708"/>
    </source>
</evidence>
<feature type="compositionally biased region" description="Gly residues" evidence="1">
    <location>
        <begin position="224"/>
        <end position="243"/>
    </location>
</feature>
<evidence type="ECO:0008006" key="4">
    <source>
        <dbReference type="Google" id="ProtNLM"/>
    </source>
</evidence>
<feature type="region of interest" description="Disordered" evidence="1">
    <location>
        <begin position="208"/>
        <end position="263"/>
    </location>
</feature>
<dbReference type="InterPro" id="IPR011009">
    <property type="entry name" value="Kinase-like_dom_sf"/>
</dbReference>
<feature type="compositionally biased region" description="Gly residues" evidence="1">
    <location>
        <begin position="252"/>
        <end position="263"/>
    </location>
</feature>
<dbReference type="Pfam" id="PF04655">
    <property type="entry name" value="APH_6_hur"/>
    <property type="match status" value="2"/>
</dbReference>
<dbReference type="GO" id="GO:0016773">
    <property type="term" value="F:phosphotransferase activity, alcohol group as acceptor"/>
    <property type="evidence" value="ECO:0007669"/>
    <property type="project" value="InterPro"/>
</dbReference>
<evidence type="ECO:0000256" key="1">
    <source>
        <dbReference type="SAM" id="MobiDB-lite"/>
    </source>
</evidence>